<dbReference type="CDD" id="cd19757">
    <property type="entry name" value="Bbox1"/>
    <property type="match status" value="1"/>
</dbReference>
<evidence type="ECO:0000313" key="4">
    <source>
        <dbReference type="EMBL" id="CAC5423754.1"/>
    </source>
</evidence>
<dbReference type="AlphaFoldDB" id="A0A6J8ET38"/>
<dbReference type="PANTHER" id="PTHR25462">
    <property type="entry name" value="BONUS, ISOFORM C-RELATED"/>
    <property type="match status" value="1"/>
</dbReference>
<organism evidence="4 5">
    <name type="scientific">Mytilus coruscus</name>
    <name type="common">Sea mussel</name>
    <dbReference type="NCBI Taxonomy" id="42192"/>
    <lineage>
        <taxon>Eukaryota</taxon>
        <taxon>Metazoa</taxon>
        <taxon>Spiralia</taxon>
        <taxon>Lophotrochozoa</taxon>
        <taxon>Mollusca</taxon>
        <taxon>Bivalvia</taxon>
        <taxon>Autobranchia</taxon>
        <taxon>Pteriomorphia</taxon>
        <taxon>Mytilida</taxon>
        <taxon>Mytiloidea</taxon>
        <taxon>Mytilidae</taxon>
        <taxon>Mytilinae</taxon>
        <taxon>Mytilus</taxon>
    </lineage>
</organism>
<reference evidence="4 5" key="1">
    <citation type="submission" date="2020-06" db="EMBL/GenBank/DDBJ databases">
        <authorList>
            <person name="Li R."/>
            <person name="Bekaert M."/>
        </authorList>
    </citation>
    <scope>NUCLEOTIDE SEQUENCE [LARGE SCALE GENOMIC DNA]</scope>
    <source>
        <strain evidence="5">wild</strain>
    </source>
</reference>
<sequence length="285" mass="32523">MMSSVPICNICLTDNITKSASVWCSECEETMCNDCERQHGRMSLSKNHKTIPIKDYQKLPSSVAAIKQKCVRHSLRFDFYCVIHNEPFCVSCVAEKHGTCQKLKPLSEVVGGVKSSAAFTDLEDRAKDISTLIGDLITEKQNNRTSFGVQKNEIISEVQNVRAAINDHLIKLETDLLDKFDNMEKKQNENIDNVIEKLSEMRKKVENICGDLEKTKQHPSNFQAFFGIYELNKKIEIAEKCWMSLQTDQTMNTFNIHIEFSPILMKFEKDIKELGKLEVKSSSSK</sequence>
<dbReference type="SMART" id="SM00336">
    <property type="entry name" value="BBOX"/>
    <property type="match status" value="2"/>
</dbReference>
<dbReference type="PROSITE" id="PS50119">
    <property type="entry name" value="ZF_BBOX"/>
    <property type="match status" value="1"/>
</dbReference>
<dbReference type="SUPFAM" id="SSF57845">
    <property type="entry name" value="B-box zinc-binding domain"/>
    <property type="match status" value="1"/>
</dbReference>
<evidence type="ECO:0000259" key="3">
    <source>
        <dbReference type="PROSITE" id="PS50119"/>
    </source>
</evidence>
<dbReference type="GO" id="GO:0008270">
    <property type="term" value="F:zinc ion binding"/>
    <property type="evidence" value="ECO:0007669"/>
    <property type="project" value="UniProtKB-KW"/>
</dbReference>
<keyword evidence="1" id="KW-0479">Metal-binding</keyword>
<evidence type="ECO:0000256" key="2">
    <source>
        <dbReference type="SAM" id="Coils"/>
    </source>
</evidence>
<dbReference type="GO" id="GO:0061630">
    <property type="term" value="F:ubiquitin protein ligase activity"/>
    <property type="evidence" value="ECO:0007669"/>
    <property type="project" value="TreeGrafter"/>
</dbReference>
<feature type="domain" description="B box-type" evidence="3">
    <location>
        <begin position="10"/>
        <end position="53"/>
    </location>
</feature>
<dbReference type="Gene3D" id="3.30.160.60">
    <property type="entry name" value="Classic Zinc Finger"/>
    <property type="match status" value="1"/>
</dbReference>
<dbReference type="InterPro" id="IPR047153">
    <property type="entry name" value="TRIM45/56/19-like"/>
</dbReference>
<evidence type="ECO:0000256" key="1">
    <source>
        <dbReference type="PROSITE-ProRule" id="PRU00024"/>
    </source>
</evidence>
<accession>A0A6J8ET38</accession>
<evidence type="ECO:0000313" key="5">
    <source>
        <dbReference type="Proteomes" id="UP000507470"/>
    </source>
</evidence>
<dbReference type="InterPro" id="IPR000315">
    <property type="entry name" value="Znf_B-box"/>
</dbReference>
<keyword evidence="1" id="KW-0863">Zinc-finger</keyword>
<dbReference type="PANTHER" id="PTHR25462:SF296">
    <property type="entry name" value="MEIOTIC P26, ISOFORM F"/>
    <property type="match status" value="1"/>
</dbReference>
<keyword evidence="1" id="KW-0862">Zinc</keyword>
<feature type="coiled-coil region" evidence="2">
    <location>
        <begin position="184"/>
        <end position="215"/>
    </location>
</feature>
<proteinExistence type="predicted"/>
<keyword evidence="2" id="KW-0175">Coiled coil</keyword>
<dbReference type="Pfam" id="PF22586">
    <property type="entry name" value="ANCHR-like_BBOX"/>
    <property type="match status" value="1"/>
</dbReference>
<name>A0A6J8ET38_MYTCO</name>
<keyword evidence="5" id="KW-1185">Reference proteome</keyword>
<dbReference type="EMBL" id="CACVKT020009852">
    <property type="protein sequence ID" value="CAC5423754.1"/>
    <property type="molecule type" value="Genomic_DNA"/>
</dbReference>
<dbReference type="OrthoDB" id="6096611at2759"/>
<dbReference type="Proteomes" id="UP000507470">
    <property type="component" value="Unassembled WGS sequence"/>
</dbReference>
<gene>
    <name evidence="4" type="ORF">MCOR_55724</name>
</gene>
<protein>
    <recommendedName>
        <fullName evidence="3">B box-type domain-containing protein</fullName>
    </recommendedName>
</protein>